<evidence type="ECO:0000313" key="4">
    <source>
        <dbReference type="EMBL" id="OYR71032.1"/>
    </source>
</evidence>
<feature type="domain" description="DUF8160" evidence="2">
    <location>
        <begin position="23"/>
        <end position="144"/>
    </location>
</feature>
<reference evidence="5 6" key="1">
    <citation type="journal article" date="2014" name="Front. Microbiol.">
        <title>Population and genomic analysis of the genus Halorubrum.</title>
        <authorList>
            <person name="Fullmer M.S."/>
            <person name="Soucy S.M."/>
            <person name="Swithers K.S."/>
            <person name="Makkay A.M."/>
            <person name="Wheeler R."/>
            <person name="Ventosa A."/>
            <person name="Gogarten J.P."/>
            <person name="Papke R.T."/>
        </authorList>
    </citation>
    <scope>NUCLEOTIDE SEQUENCE [LARGE SCALE GENOMIC DNA]</scope>
    <source>
        <strain evidence="4 6">Ec15</strain>
        <strain evidence="3 5">Ga2p</strain>
    </source>
</reference>
<accession>A0A256JRM5</accession>
<dbReference type="Proteomes" id="UP000215607">
    <property type="component" value="Unassembled WGS sequence"/>
</dbReference>
<dbReference type="RefSeq" id="WP_094495677.1">
    <property type="nucleotide sequence ID" value="NZ_NHPA01000048.1"/>
</dbReference>
<organism evidence="4 6">
    <name type="scientific">Halorubrum ezzemoulense</name>
    <name type="common">Halorubrum chaoviator</name>
    <dbReference type="NCBI Taxonomy" id="337243"/>
    <lineage>
        <taxon>Archaea</taxon>
        <taxon>Methanobacteriati</taxon>
        <taxon>Methanobacteriota</taxon>
        <taxon>Stenosarchaea group</taxon>
        <taxon>Halobacteria</taxon>
        <taxon>Halobacteriales</taxon>
        <taxon>Haloferacaceae</taxon>
        <taxon>Halorubrum</taxon>
    </lineage>
</organism>
<dbReference type="Proteomes" id="UP000216925">
    <property type="component" value="Unassembled WGS sequence"/>
</dbReference>
<feature type="compositionally biased region" description="Acidic residues" evidence="1">
    <location>
        <begin position="21"/>
        <end position="36"/>
    </location>
</feature>
<proteinExistence type="predicted"/>
<gene>
    <name evidence="4" type="ORF">DJ76_15535</name>
    <name evidence="3" type="ORF">DJ79_10665</name>
</gene>
<feature type="compositionally biased region" description="Basic and acidic residues" evidence="1">
    <location>
        <begin position="1"/>
        <end position="20"/>
    </location>
</feature>
<evidence type="ECO:0000313" key="3">
    <source>
        <dbReference type="EMBL" id="OYR66930.1"/>
    </source>
</evidence>
<reference evidence="4" key="2">
    <citation type="submission" date="2017-05" db="EMBL/GenBank/DDBJ databases">
        <authorList>
            <person name="Song R."/>
            <person name="Chenine A.L."/>
            <person name="Ruprecht R.M."/>
        </authorList>
    </citation>
    <scope>NUCLEOTIDE SEQUENCE</scope>
    <source>
        <strain evidence="4">Ec15</strain>
        <strain evidence="3">Ga2p</strain>
    </source>
</reference>
<dbReference type="EMBL" id="NHPD01000071">
    <property type="protein sequence ID" value="OYR71032.1"/>
    <property type="molecule type" value="Genomic_DNA"/>
</dbReference>
<comment type="caution">
    <text evidence="4">The sequence shown here is derived from an EMBL/GenBank/DDBJ whole genome shotgun (WGS) entry which is preliminary data.</text>
</comment>
<dbReference type="AlphaFoldDB" id="A0A256JRM5"/>
<evidence type="ECO:0000256" key="1">
    <source>
        <dbReference type="SAM" id="MobiDB-lite"/>
    </source>
</evidence>
<evidence type="ECO:0000259" key="2">
    <source>
        <dbReference type="Pfam" id="PF26492"/>
    </source>
</evidence>
<feature type="compositionally biased region" description="Basic and acidic residues" evidence="1">
    <location>
        <begin position="46"/>
        <end position="60"/>
    </location>
</feature>
<dbReference type="InterPro" id="IPR058474">
    <property type="entry name" value="DUF8160"/>
</dbReference>
<evidence type="ECO:0000313" key="5">
    <source>
        <dbReference type="Proteomes" id="UP000215607"/>
    </source>
</evidence>
<dbReference type="EMBL" id="NHPA01000048">
    <property type="protein sequence ID" value="OYR66930.1"/>
    <property type="molecule type" value="Genomic_DNA"/>
</dbReference>
<evidence type="ECO:0000313" key="6">
    <source>
        <dbReference type="Proteomes" id="UP000216925"/>
    </source>
</evidence>
<dbReference type="Pfam" id="PF26492">
    <property type="entry name" value="DUF8160"/>
    <property type="match status" value="1"/>
</dbReference>
<protein>
    <recommendedName>
        <fullName evidence="2">DUF8160 domain-containing protein</fullName>
    </recommendedName>
</protein>
<sequence>MTDDDQKSDLSERFRGRFDDPTDDQEGEELDETEERDETHATQSEQSERSIPEKSSKNAKNEMNAMRVKNVKESWSATSVYLPEFLDRQLTTTYKHADLEFEEEFGRSLQKTRYYYPLLVALGMERIEEMEAHELQERIEDLEANAAEE</sequence>
<name>A0A256JRM5_HALEZ</name>
<feature type="region of interest" description="Disordered" evidence="1">
    <location>
        <begin position="1"/>
        <end position="67"/>
    </location>
</feature>